<dbReference type="EMBL" id="CM017322">
    <property type="protein sequence ID" value="KAE8008389.1"/>
    <property type="molecule type" value="Genomic_DNA"/>
</dbReference>
<keyword evidence="3" id="KW-0472">Membrane</keyword>
<reference evidence="5 6" key="1">
    <citation type="submission" date="2019-06" db="EMBL/GenBank/DDBJ databases">
        <title>A chromosomal-level reference genome of Carpinus fangiana (Coryloideae, Betulaceae).</title>
        <authorList>
            <person name="Yang X."/>
            <person name="Wang Z."/>
            <person name="Zhang L."/>
            <person name="Hao G."/>
            <person name="Liu J."/>
            <person name="Yang Y."/>
        </authorList>
    </citation>
    <scope>NUCLEOTIDE SEQUENCE [LARGE SCALE GENOMIC DNA]</scope>
    <source>
        <strain evidence="5">Cfa_2016G</strain>
        <tissue evidence="5">Leaf</tissue>
    </source>
</reference>
<dbReference type="Proteomes" id="UP000327013">
    <property type="component" value="Chromosome 2"/>
</dbReference>
<evidence type="ECO:0000256" key="3">
    <source>
        <dbReference type="ARBA" id="ARBA00023136"/>
    </source>
</evidence>
<evidence type="ECO:0000256" key="2">
    <source>
        <dbReference type="ARBA" id="ARBA00022989"/>
    </source>
</evidence>
<sequence length="98" mass="10683">MAVEGKLEGDAGRNEAITSKRNVEEKNSSAMNADKQNCQRNKGDEKTKTVPFLKIFSFADSTDTALMIVGTTGAIGSGLGMPLMSYDNTIWAIDQFFR</sequence>
<feature type="compositionally biased region" description="Polar residues" evidence="4">
    <location>
        <begin position="28"/>
        <end position="40"/>
    </location>
</feature>
<evidence type="ECO:0008006" key="7">
    <source>
        <dbReference type="Google" id="ProtNLM"/>
    </source>
</evidence>
<name>A0A5N6QQY5_9ROSI</name>
<dbReference type="GO" id="GO:0005524">
    <property type="term" value="F:ATP binding"/>
    <property type="evidence" value="ECO:0007669"/>
    <property type="project" value="InterPro"/>
</dbReference>
<dbReference type="OrthoDB" id="1742190at2759"/>
<feature type="region of interest" description="Disordered" evidence="4">
    <location>
        <begin position="1"/>
        <end position="45"/>
    </location>
</feature>
<gene>
    <name evidence="5" type="ORF">FH972_004905</name>
</gene>
<accession>A0A5N6QQY5</accession>
<protein>
    <recommendedName>
        <fullName evidence="7">ABC transmembrane type-1 domain-containing protein</fullName>
    </recommendedName>
</protein>
<dbReference type="AlphaFoldDB" id="A0A5N6QQY5"/>
<evidence type="ECO:0000313" key="5">
    <source>
        <dbReference type="EMBL" id="KAE8008389.1"/>
    </source>
</evidence>
<keyword evidence="1" id="KW-0812">Transmembrane</keyword>
<evidence type="ECO:0000256" key="1">
    <source>
        <dbReference type="ARBA" id="ARBA00022692"/>
    </source>
</evidence>
<dbReference type="Gene3D" id="1.20.1560.10">
    <property type="entry name" value="ABC transporter type 1, transmembrane domain"/>
    <property type="match status" value="1"/>
</dbReference>
<dbReference type="InterPro" id="IPR036640">
    <property type="entry name" value="ABC1_TM_sf"/>
</dbReference>
<dbReference type="GO" id="GO:0016020">
    <property type="term" value="C:membrane"/>
    <property type="evidence" value="ECO:0007669"/>
    <property type="project" value="InterPro"/>
</dbReference>
<feature type="compositionally biased region" description="Basic and acidic residues" evidence="4">
    <location>
        <begin position="1"/>
        <end position="13"/>
    </location>
</feature>
<evidence type="ECO:0000256" key="4">
    <source>
        <dbReference type="SAM" id="MobiDB-lite"/>
    </source>
</evidence>
<keyword evidence="6" id="KW-1185">Reference proteome</keyword>
<keyword evidence="2" id="KW-1133">Transmembrane helix</keyword>
<organism evidence="5 6">
    <name type="scientific">Carpinus fangiana</name>
    <dbReference type="NCBI Taxonomy" id="176857"/>
    <lineage>
        <taxon>Eukaryota</taxon>
        <taxon>Viridiplantae</taxon>
        <taxon>Streptophyta</taxon>
        <taxon>Embryophyta</taxon>
        <taxon>Tracheophyta</taxon>
        <taxon>Spermatophyta</taxon>
        <taxon>Magnoliopsida</taxon>
        <taxon>eudicotyledons</taxon>
        <taxon>Gunneridae</taxon>
        <taxon>Pentapetalae</taxon>
        <taxon>rosids</taxon>
        <taxon>fabids</taxon>
        <taxon>Fagales</taxon>
        <taxon>Betulaceae</taxon>
        <taxon>Carpinus</taxon>
    </lineage>
</organism>
<evidence type="ECO:0000313" key="6">
    <source>
        <dbReference type="Proteomes" id="UP000327013"/>
    </source>
</evidence>
<proteinExistence type="predicted"/>